<name>A0A846TPW1_9BACI</name>
<dbReference type="EMBL" id="JAAVUM010000001">
    <property type="protein sequence ID" value="NKE03936.1"/>
    <property type="molecule type" value="Genomic_DNA"/>
</dbReference>
<evidence type="ECO:0000256" key="1">
    <source>
        <dbReference type="SAM" id="SignalP"/>
    </source>
</evidence>
<dbReference type="AlphaFoldDB" id="A0A846TPW1"/>
<organism evidence="2 3">
    <name type="scientific">Mesobacillus selenatarsenatis</name>
    <dbReference type="NCBI Taxonomy" id="388741"/>
    <lineage>
        <taxon>Bacteria</taxon>
        <taxon>Bacillati</taxon>
        <taxon>Bacillota</taxon>
        <taxon>Bacilli</taxon>
        <taxon>Bacillales</taxon>
        <taxon>Bacillaceae</taxon>
        <taxon>Mesobacillus</taxon>
    </lineage>
</organism>
<keyword evidence="1" id="KW-0732">Signal</keyword>
<proteinExistence type="predicted"/>
<comment type="caution">
    <text evidence="2">The sequence shown here is derived from an EMBL/GenBank/DDBJ whole genome shotgun (WGS) entry which is preliminary data.</text>
</comment>
<evidence type="ECO:0000313" key="3">
    <source>
        <dbReference type="Proteomes" id="UP000587942"/>
    </source>
</evidence>
<dbReference type="RefSeq" id="WP_167830472.1">
    <property type="nucleotide sequence ID" value="NZ_JAAVUM010000001.1"/>
</dbReference>
<dbReference type="PROSITE" id="PS51257">
    <property type="entry name" value="PROKAR_LIPOPROTEIN"/>
    <property type="match status" value="1"/>
</dbReference>
<accession>A0A846TPW1</accession>
<reference evidence="2 3" key="1">
    <citation type="submission" date="2020-03" db="EMBL/GenBank/DDBJ databases">
        <authorList>
            <person name="Sun Q."/>
        </authorList>
    </citation>
    <scope>NUCLEOTIDE SEQUENCE [LARGE SCALE GENOMIC DNA]</scope>
    <source>
        <strain evidence="2 3">KACC 21451</strain>
    </source>
</reference>
<dbReference type="Proteomes" id="UP000587942">
    <property type="component" value="Unassembled WGS sequence"/>
</dbReference>
<feature type="signal peptide" evidence="1">
    <location>
        <begin position="1"/>
        <end position="23"/>
    </location>
</feature>
<evidence type="ECO:0008006" key="4">
    <source>
        <dbReference type="Google" id="ProtNLM"/>
    </source>
</evidence>
<feature type="chain" id="PRO_5039510286" description="Lipoprotein" evidence="1">
    <location>
        <begin position="24"/>
        <end position="128"/>
    </location>
</feature>
<gene>
    <name evidence="2" type="ORF">GWK17_00360</name>
</gene>
<protein>
    <recommendedName>
        <fullName evidence="4">Lipoprotein</fullName>
    </recommendedName>
</protein>
<evidence type="ECO:0000313" key="2">
    <source>
        <dbReference type="EMBL" id="NKE03936.1"/>
    </source>
</evidence>
<sequence>MRIKNVLFIFLTLVVLLLAGCSADGGKVTARDVLKQNQDADILKYDGLIYSNVTKLEWFQEKKNQIQKGEEIGKIKKVTTASLFFTNFSATKLPKGTLLYDTNDGYKGMIYVETEDGDALYYMSLLEG</sequence>